<accession>A0A2T0N203</accession>
<dbReference type="AlphaFoldDB" id="A0A2T0N203"/>
<proteinExistence type="predicted"/>
<comment type="caution">
    <text evidence="2">The sequence shown here is derived from an EMBL/GenBank/DDBJ whole genome shotgun (WGS) entry which is preliminary data.</text>
</comment>
<gene>
    <name evidence="2" type="ORF">B0I32_106149</name>
</gene>
<protein>
    <submittedName>
        <fullName evidence="2">Uncharacterized protein</fullName>
    </submittedName>
</protein>
<sequence length="416" mass="43562">MDLARPPGTRIAAAAITLLFSLGVADQLKSPALPAPAAAATSVEEIADRLRRHLDDDATRAPYVIPPSAPLLAWCRPQGVDTRTPPEGVPAYSGELLLPELEQPLRVRFWLISPEAAAGAVTAARRGSGECDRPGRDALQDVAGFDRLGWRGVRALVAMDAWDDGEPGAVATIVAARGGLLAEVTWAWPFEVGAGPGRQVLLQGTASATSVLGAVGGDPAGPAPATATRSASARMAAALPPASSYGEDMTLWPAPGAGPRSHERVCGDPSHEQNAHAGAPAVTRRLIGGVSVREDVLFLPDEHSAERARARPLGWDGSCSSDEDEPSYSVDPRLDPFTSGPWAGQIRTFAVRHPESPPRPKGAFRRSVAHVAVGVRHGTTVVHLRWQGPAGTDPAAALRTGRTTLMRTLARLPAEG</sequence>
<feature type="compositionally biased region" description="Basic and acidic residues" evidence="1">
    <location>
        <begin position="260"/>
        <end position="274"/>
    </location>
</feature>
<feature type="region of interest" description="Disordered" evidence="1">
    <location>
        <begin position="256"/>
        <end position="277"/>
    </location>
</feature>
<evidence type="ECO:0000313" key="2">
    <source>
        <dbReference type="EMBL" id="PRX66013.1"/>
    </source>
</evidence>
<dbReference type="Proteomes" id="UP000238312">
    <property type="component" value="Unassembled WGS sequence"/>
</dbReference>
<reference evidence="2 3" key="1">
    <citation type="submission" date="2018-03" db="EMBL/GenBank/DDBJ databases">
        <title>Genomic Encyclopedia of Type Strains, Phase III (KMG-III): the genomes of soil and plant-associated and newly described type strains.</title>
        <authorList>
            <person name="Whitman W."/>
        </authorList>
    </citation>
    <scope>NUCLEOTIDE SEQUENCE [LARGE SCALE GENOMIC DNA]</scope>
    <source>
        <strain evidence="2 3">CGMCC 4.7104</strain>
    </source>
</reference>
<organism evidence="2 3">
    <name type="scientific">Nonomuraea fuscirosea</name>
    <dbReference type="NCBI Taxonomy" id="1291556"/>
    <lineage>
        <taxon>Bacteria</taxon>
        <taxon>Bacillati</taxon>
        <taxon>Actinomycetota</taxon>
        <taxon>Actinomycetes</taxon>
        <taxon>Streptosporangiales</taxon>
        <taxon>Streptosporangiaceae</taxon>
        <taxon>Nonomuraea</taxon>
    </lineage>
</organism>
<evidence type="ECO:0000313" key="3">
    <source>
        <dbReference type="Proteomes" id="UP000238312"/>
    </source>
</evidence>
<dbReference type="OrthoDB" id="3535620at2"/>
<dbReference type="EMBL" id="PVNG01000006">
    <property type="protein sequence ID" value="PRX66013.1"/>
    <property type="molecule type" value="Genomic_DNA"/>
</dbReference>
<dbReference type="RefSeq" id="WP_106239511.1">
    <property type="nucleotide sequence ID" value="NZ_PVNG01000006.1"/>
</dbReference>
<keyword evidence="3" id="KW-1185">Reference proteome</keyword>
<evidence type="ECO:0000256" key="1">
    <source>
        <dbReference type="SAM" id="MobiDB-lite"/>
    </source>
</evidence>
<name>A0A2T0N203_9ACTN</name>